<organism evidence="2">
    <name type="scientific">Candidatus Nitrosarchaeum limnium SFB1</name>
    <dbReference type="NCBI Taxonomy" id="886738"/>
    <lineage>
        <taxon>Archaea</taxon>
        <taxon>Nitrososphaerota</taxon>
        <taxon>Nitrososphaeria</taxon>
        <taxon>Nitrosopumilales</taxon>
        <taxon>Nitrosopumilaceae</taxon>
        <taxon>Nitrosarchaeum</taxon>
    </lineage>
</organism>
<dbReference type="InterPro" id="IPR029044">
    <property type="entry name" value="Nucleotide-diphossugar_trans"/>
</dbReference>
<dbReference type="SUPFAM" id="SSF53448">
    <property type="entry name" value="Nucleotide-diphospho-sugar transferases"/>
    <property type="match status" value="1"/>
</dbReference>
<evidence type="ECO:0000313" key="2">
    <source>
        <dbReference type="EMBL" id="EGG41217.1"/>
    </source>
</evidence>
<dbReference type="Gene3D" id="3.90.550.10">
    <property type="entry name" value="Spore Coat Polysaccharide Biosynthesis Protein SpsA, Chain A"/>
    <property type="match status" value="1"/>
</dbReference>
<sequence>MTVQPKLTSIVILNYNGNDFLEDCINSIIKETHTPYEIIVVDNNSPDKSGEIFSKKISINKIYS</sequence>
<evidence type="ECO:0000259" key="1">
    <source>
        <dbReference type="Pfam" id="PF00535"/>
    </source>
</evidence>
<dbReference type="STRING" id="886738.Nlim_2026"/>
<dbReference type="HOGENOM" id="CLU_2856931_0_0_2"/>
<dbReference type="Proteomes" id="UP000004348">
    <property type="component" value="Chromosome"/>
</dbReference>
<dbReference type="InterPro" id="IPR001173">
    <property type="entry name" value="Glyco_trans_2-like"/>
</dbReference>
<dbReference type="EMBL" id="AEGP01000066">
    <property type="protein sequence ID" value="EGG41217.1"/>
    <property type="molecule type" value="Genomic_DNA"/>
</dbReference>
<dbReference type="AlphaFoldDB" id="F3KMY3"/>
<reference evidence="2" key="1">
    <citation type="journal article" date="2011" name="PLoS ONE">
        <title>Genome of a low-salinity ammonia-oxidizing archaeon determined by single-cell and metagenomic analysis.</title>
        <authorList>
            <person name="Blainey P.C."/>
            <person name="Mosier A.C."/>
            <person name="Potanina A."/>
            <person name="Francis C.A."/>
            <person name="Quake S.R."/>
        </authorList>
    </citation>
    <scope>NUCLEOTIDE SEQUENCE [LARGE SCALE GENOMIC DNA]</scope>
    <source>
        <strain evidence="2">SFB1</strain>
    </source>
</reference>
<accession>F3KMY3</accession>
<name>F3KMY3_9ARCH</name>
<proteinExistence type="predicted"/>
<dbReference type="Pfam" id="PF00535">
    <property type="entry name" value="Glycos_transf_2"/>
    <property type="match status" value="1"/>
</dbReference>
<comment type="caution">
    <text evidence="2">The sequence shown here is derived from an EMBL/GenBank/DDBJ whole genome shotgun (WGS) entry which is preliminary data.</text>
</comment>
<protein>
    <recommendedName>
        <fullName evidence="1">Glycosyltransferase 2-like domain-containing protein</fullName>
    </recommendedName>
</protein>
<feature type="domain" description="Glycosyltransferase 2-like" evidence="1">
    <location>
        <begin position="9"/>
        <end position="56"/>
    </location>
</feature>
<gene>
    <name evidence="2" type="ORF">Nlim_2026</name>
</gene>